<sequence>MSSPKHTSTRPMSSLLSQVIETSRIPSYFSYLPVRIHKEVAAIDAATFDAIEVCAPPASKERKQAIYRHTNPYGNPYALCHGECDIKKLEYFVKVVEMIWIDDDVTEEFPHTEALSEHEILCQGLHPEFDNNTETGKTVVNAPTLLNTLDTYLQEYDNSDVNFQTVEEYLPFASQMQAIALSVCTHFTRWAMELHLTEKESSSMREFEWTLGDVLALTNDYFSWNKEKYQSSTASAMLSPFSCGNTLSQRSKRDYC</sequence>
<organism evidence="1 2">
    <name type="scientific">Sphaerobolus stellatus (strain SS14)</name>
    <dbReference type="NCBI Taxonomy" id="990650"/>
    <lineage>
        <taxon>Eukaryota</taxon>
        <taxon>Fungi</taxon>
        <taxon>Dikarya</taxon>
        <taxon>Basidiomycota</taxon>
        <taxon>Agaricomycotina</taxon>
        <taxon>Agaricomycetes</taxon>
        <taxon>Phallomycetidae</taxon>
        <taxon>Geastrales</taxon>
        <taxon>Sphaerobolaceae</taxon>
        <taxon>Sphaerobolus</taxon>
    </lineage>
</organism>
<dbReference type="HOGENOM" id="CLU_042677_1_0_1"/>
<dbReference type="Proteomes" id="UP000054279">
    <property type="component" value="Unassembled WGS sequence"/>
</dbReference>
<dbReference type="EMBL" id="KN837790">
    <property type="protein sequence ID" value="KIJ23136.1"/>
    <property type="molecule type" value="Genomic_DNA"/>
</dbReference>
<dbReference type="Pfam" id="PF19086">
    <property type="entry name" value="Terpene_syn_C_2"/>
    <property type="match status" value="1"/>
</dbReference>
<dbReference type="AlphaFoldDB" id="A0A0C9UCE9"/>
<dbReference type="Gene3D" id="1.10.600.10">
    <property type="entry name" value="Farnesyl Diphosphate Synthase"/>
    <property type="match status" value="1"/>
</dbReference>
<evidence type="ECO:0008006" key="3">
    <source>
        <dbReference type="Google" id="ProtNLM"/>
    </source>
</evidence>
<evidence type="ECO:0000313" key="1">
    <source>
        <dbReference type="EMBL" id="KIJ23136.1"/>
    </source>
</evidence>
<protein>
    <recommendedName>
        <fullName evidence="3">Terpene synthase</fullName>
    </recommendedName>
</protein>
<reference evidence="1 2" key="1">
    <citation type="submission" date="2014-06" db="EMBL/GenBank/DDBJ databases">
        <title>Evolutionary Origins and Diversification of the Mycorrhizal Mutualists.</title>
        <authorList>
            <consortium name="DOE Joint Genome Institute"/>
            <consortium name="Mycorrhizal Genomics Consortium"/>
            <person name="Kohler A."/>
            <person name="Kuo A."/>
            <person name="Nagy L.G."/>
            <person name="Floudas D."/>
            <person name="Copeland A."/>
            <person name="Barry K.W."/>
            <person name="Cichocki N."/>
            <person name="Veneault-Fourrey C."/>
            <person name="LaButti K."/>
            <person name="Lindquist E.A."/>
            <person name="Lipzen A."/>
            <person name="Lundell T."/>
            <person name="Morin E."/>
            <person name="Murat C."/>
            <person name="Riley R."/>
            <person name="Ohm R."/>
            <person name="Sun H."/>
            <person name="Tunlid A."/>
            <person name="Henrissat B."/>
            <person name="Grigoriev I.V."/>
            <person name="Hibbett D.S."/>
            <person name="Martin F."/>
        </authorList>
    </citation>
    <scope>NUCLEOTIDE SEQUENCE [LARGE SCALE GENOMIC DNA]</scope>
    <source>
        <strain evidence="1 2">SS14</strain>
    </source>
</reference>
<accession>A0A0C9UCE9</accession>
<evidence type="ECO:0000313" key="2">
    <source>
        <dbReference type="Proteomes" id="UP000054279"/>
    </source>
</evidence>
<dbReference type="SUPFAM" id="SSF48576">
    <property type="entry name" value="Terpenoid synthases"/>
    <property type="match status" value="1"/>
</dbReference>
<dbReference type="OrthoDB" id="3349471at2759"/>
<gene>
    <name evidence="1" type="ORF">M422DRAFT_276355</name>
</gene>
<keyword evidence="2" id="KW-1185">Reference proteome</keyword>
<name>A0A0C9UCE9_SPHS4</name>
<proteinExistence type="predicted"/>
<dbReference type="InterPro" id="IPR008949">
    <property type="entry name" value="Isoprenoid_synthase_dom_sf"/>
</dbReference>